<dbReference type="Pfam" id="PF00130">
    <property type="entry name" value="C1_1"/>
    <property type="match status" value="2"/>
</dbReference>
<comment type="catalytic activity">
    <reaction evidence="13">
        <text>L-threonyl-[protein] + ATP = O-phospho-L-threonyl-[protein] + ADP + H(+)</text>
        <dbReference type="Rhea" id="RHEA:46608"/>
        <dbReference type="Rhea" id="RHEA-COMP:11060"/>
        <dbReference type="Rhea" id="RHEA-COMP:11605"/>
        <dbReference type="ChEBI" id="CHEBI:15378"/>
        <dbReference type="ChEBI" id="CHEBI:30013"/>
        <dbReference type="ChEBI" id="CHEBI:30616"/>
        <dbReference type="ChEBI" id="CHEBI:61977"/>
        <dbReference type="ChEBI" id="CHEBI:456216"/>
        <dbReference type="EC" id="2.7.11.13"/>
    </reaction>
</comment>
<dbReference type="InterPro" id="IPR020454">
    <property type="entry name" value="DAG/PE-bd"/>
</dbReference>
<keyword evidence="5" id="KW-0808">Transferase</keyword>
<keyword evidence="4" id="KW-0597">Phosphoprotein</keyword>
<dbReference type="SMART" id="SM00109">
    <property type="entry name" value="C1"/>
    <property type="match status" value="2"/>
</dbReference>
<comment type="catalytic activity">
    <reaction evidence="14">
        <text>L-seryl-[protein] + ATP = O-phospho-L-seryl-[protein] + ADP + H(+)</text>
        <dbReference type="Rhea" id="RHEA:17989"/>
        <dbReference type="Rhea" id="RHEA-COMP:9863"/>
        <dbReference type="Rhea" id="RHEA-COMP:11604"/>
        <dbReference type="ChEBI" id="CHEBI:15378"/>
        <dbReference type="ChEBI" id="CHEBI:29999"/>
        <dbReference type="ChEBI" id="CHEBI:30616"/>
        <dbReference type="ChEBI" id="CHEBI:83421"/>
        <dbReference type="ChEBI" id="CHEBI:456216"/>
        <dbReference type="EC" id="2.7.11.13"/>
    </reaction>
</comment>
<dbReference type="GO" id="GO:0004697">
    <property type="term" value="F:diacylglycerol-dependent serine/threonine kinase activity"/>
    <property type="evidence" value="ECO:0007669"/>
    <property type="project" value="UniProtKB-EC"/>
</dbReference>
<dbReference type="PRINTS" id="PR00008">
    <property type="entry name" value="DAGPEDOMAIN"/>
</dbReference>
<dbReference type="SUPFAM" id="SSF57889">
    <property type="entry name" value="Cysteine-rich domain"/>
    <property type="match status" value="2"/>
</dbReference>
<evidence type="ECO:0000256" key="9">
    <source>
        <dbReference type="ARBA" id="ARBA00022771"/>
    </source>
</evidence>
<keyword evidence="8" id="KW-0547">Nucleotide-binding</keyword>
<dbReference type="PROSITE" id="PS50081">
    <property type="entry name" value="ZF_DAG_PE_2"/>
    <property type="match status" value="2"/>
</dbReference>
<evidence type="ECO:0000256" key="1">
    <source>
        <dbReference type="ARBA" id="ARBA00005490"/>
    </source>
</evidence>
<keyword evidence="6" id="KW-0479">Metal-binding</keyword>
<evidence type="ECO:0000256" key="10">
    <source>
        <dbReference type="ARBA" id="ARBA00022777"/>
    </source>
</evidence>
<dbReference type="GO" id="GO:0005524">
    <property type="term" value="F:ATP binding"/>
    <property type="evidence" value="ECO:0007669"/>
    <property type="project" value="UniProtKB-KW"/>
</dbReference>
<keyword evidence="10" id="KW-0418">Kinase</keyword>
<keyword evidence="3" id="KW-0723">Serine/threonine-protein kinase</keyword>
<evidence type="ECO:0000313" key="16">
    <source>
        <dbReference type="EMBL" id="KAG5263130.1"/>
    </source>
</evidence>
<proteinExistence type="inferred from homology"/>
<evidence type="ECO:0000313" key="17">
    <source>
        <dbReference type="Proteomes" id="UP000823561"/>
    </source>
</evidence>
<organism evidence="16 17">
    <name type="scientific">Alosa alosa</name>
    <name type="common">allis shad</name>
    <dbReference type="NCBI Taxonomy" id="278164"/>
    <lineage>
        <taxon>Eukaryota</taxon>
        <taxon>Metazoa</taxon>
        <taxon>Chordata</taxon>
        <taxon>Craniata</taxon>
        <taxon>Vertebrata</taxon>
        <taxon>Euteleostomi</taxon>
        <taxon>Actinopterygii</taxon>
        <taxon>Neopterygii</taxon>
        <taxon>Teleostei</taxon>
        <taxon>Clupei</taxon>
        <taxon>Clupeiformes</taxon>
        <taxon>Clupeoidei</taxon>
        <taxon>Clupeidae</taxon>
        <taxon>Alosa</taxon>
    </lineage>
</organism>
<evidence type="ECO:0000256" key="14">
    <source>
        <dbReference type="ARBA" id="ARBA00047470"/>
    </source>
</evidence>
<name>A0AAV6FKA8_9TELE</name>
<dbReference type="PANTHER" id="PTHR22968">
    <property type="entry name" value="PROTEIN KINASE C, MU"/>
    <property type="match status" value="1"/>
</dbReference>
<dbReference type="PROSITE" id="PS00479">
    <property type="entry name" value="ZF_DAG_PE_1"/>
    <property type="match status" value="1"/>
</dbReference>
<feature type="domain" description="Phorbol-ester/DAG-type" evidence="15">
    <location>
        <begin position="122"/>
        <end position="172"/>
    </location>
</feature>
<dbReference type="InterPro" id="IPR046349">
    <property type="entry name" value="C1-like_sf"/>
</dbReference>
<evidence type="ECO:0000256" key="12">
    <source>
        <dbReference type="ARBA" id="ARBA00022840"/>
    </source>
</evidence>
<dbReference type="GO" id="GO:0035556">
    <property type="term" value="P:intracellular signal transduction"/>
    <property type="evidence" value="ECO:0007669"/>
    <property type="project" value="TreeGrafter"/>
</dbReference>
<evidence type="ECO:0000256" key="5">
    <source>
        <dbReference type="ARBA" id="ARBA00022679"/>
    </source>
</evidence>
<dbReference type="GO" id="GO:0008270">
    <property type="term" value="F:zinc ion binding"/>
    <property type="evidence" value="ECO:0007669"/>
    <property type="project" value="UniProtKB-KW"/>
</dbReference>
<gene>
    <name evidence="16" type="ORF">AALO_G00282900</name>
</gene>
<sequence>MYIFIVRLLSSSRPTESSAGAKGRKNPGNLLRNRECGHQSVMMEAELSTPNPIFIKNHEFIRTSFRHPTFCLLAAGFIWGLIKQGHKCSQCNAAVHKKCIDKIIGRCTDTEDNSKDTEIEKPHSFKTYNYKIPTFCNHCGTLLWGLFKQGRKCEDCVLNVHHRCQKKVANLCGTNQTLPSEPLPQADQNDPGTTDAN</sequence>
<evidence type="ECO:0000256" key="3">
    <source>
        <dbReference type="ARBA" id="ARBA00022527"/>
    </source>
</evidence>
<evidence type="ECO:0000256" key="4">
    <source>
        <dbReference type="ARBA" id="ARBA00022553"/>
    </source>
</evidence>
<feature type="domain" description="Phorbol-ester/DAG-type" evidence="15">
    <location>
        <begin position="57"/>
        <end position="107"/>
    </location>
</feature>
<evidence type="ECO:0000259" key="15">
    <source>
        <dbReference type="PROSITE" id="PS50081"/>
    </source>
</evidence>
<dbReference type="GO" id="GO:0007200">
    <property type="term" value="P:phospholipase C-activating G protein-coupled receptor signaling pathway"/>
    <property type="evidence" value="ECO:0007669"/>
    <property type="project" value="TreeGrafter"/>
</dbReference>
<dbReference type="InterPro" id="IPR002219">
    <property type="entry name" value="PKC_DAG/PE"/>
</dbReference>
<comment type="similarity">
    <text evidence="1">Belongs to the protein kinase superfamily. AGC Ser/Thr protein kinase family. PKC subfamily.</text>
</comment>
<dbReference type="Gene3D" id="3.30.60.20">
    <property type="match status" value="2"/>
</dbReference>
<accession>A0AAV6FKA8</accession>
<keyword evidence="11" id="KW-0862">Zinc</keyword>
<keyword evidence="9" id="KW-0863">Zinc-finger</keyword>
<dbReference type="GO" id="GO:0005829">
    <property type="term" value="C:cytosol"/>
    <property type="evidence" value="ECO:0007669"/>
    <property type="project" value="TreeGrafter"/>
</dbReference>
<evidence type="ECO:0000256" key="2">
    <source>
        <dbReference type="ARBA" id="ARBA00012429"/>
    </source>
</evidence>
<comment type="caution">
    <text evidence="16">The sequence shown here is derived from an EMBL/GenBank/DDBJ whole genome shotgun (WGS) entry which is preliminary data.</text>
</comment>
<dbReference type="AlphaFoldDB" id="A0AAV6FKA8"/>
<reference evidence="16" key="1">
    <citation type="submission" date="2020-10" db="EMBL/GenBank/DDBJ databases">
        <title>Chromosome-scale genome assembly of the Allis shad, Alosa alosa.</title>
        <authorList>
            <person name="Margot Z."/>
            <person name="Christophe K."/>
            <person name="Cabau C."/>
            <person name="Louis A."/>
            <person name="Berthelot C."/>
            <person name="Parey E."/>
            <person name="Roest Crollius H."/>
            <person name="Montfort J."/>
            <person name="Robinson-Rechavi M."/>
            <person name="Bucao C."/>
            <person name="Bouchez O."/>
            <person name="Gislard M."/>
            <person name="Lluch J."/>
            <person name="Milhes M."/>
            <person name="Lampietro C."/>
            <person name="Lopez Roques C."/>
            <person name="Donnadieu C."/>
            <person name="Braasch I."/>
            <person name="Desvignes T."/>
            <person name="Postlethwait J."/>
            <person name="Bobe J."/>
            <person name="Guiguen Y."/>
        </authorList>
    </citation>
    <scope>NUCLEOTIDE SEQUENCE</scope>
    <source>
        <strain evidence="16">M-15738</strain>
        <tissue evidence="16">Blood</tissue>
    </source>
</reference>
<dbReference type="EMBL" id="JADWDJ010000022">
    <property type="protein sequence ID" value="KAG5263130.1"/>
    <property type="molecule type" value="Genomic_DNA"/>
</dbReference>
<evidence type="ECO:0000256" key="13">
    <source>
        <dbReference type="ARBA" id="ARBA00047272"/>
    </source>
</evidence>
<evidence type="ECO:0000256" key="8">
    <source>
        <dbReference type="ARBA" id="ARBA00022741"/>
    </source>
</evidence>
<dbReference type="FunFam" id="3.30.60.20:FF:000003">
    <property type="entry name" value="Protein kinase C delta"/>
    <property type="match status" value="1"/>
</dbReference>
<dbReference type="CDD" id="cd20837">
    <property type="entry name" value="C1_nPKC_theta-like_rpt2"/>
    <property type="match status" value="1"/>
</dbReference>
<protein>
    <recommendedName>
        <fullName evidence="2">protein kinase C</fullName>
        <ecNumber evidence="2">2.7.11.13</ecNumber>
    </recommendedName>
</protein>
<evidence type="ECO:0000256" key="7">
    <source>
        <dbReference type="ARBA" id="ARBA00022737"/>
    </source>
</evidence>
<dbReference type="Proteomes" id="UP000823561">
    <property type="component" value="Chromosome 22"/>
</dbReference>
<evidence type="ECO:0000256" key="11">
    <source>
        <dbReference type="ARBA" id="ARBA00022833"/>
    </source>
</evidence>
<keyword evidence="7" id="KW-0677">Repeat</keyword>
<evidence type="ECO:0000256" key="6">
    <source>
        <dbReference type="ARBA" id="ARBA00022723"/>
    </source>
</evidence>
<keyword evidence="17" id="KW-1185">Reference proteome</keyword>
<dbReference type="GO" id="GO:0016020">
    <property type="term" value="C:membrane"/>
    <property type="evidence" value="ECO:0007669"/>
    <property type="project" value="UniProtKB-SubCell"/>
</dbReference>
<dbReference type="EC" id="2.7.11.13" evidence="2"/>
<dbReference type="PANTHER" id="PTHR22968:SF26">
    <property type="entry name" value="SERINE_THREONINE-PROTEIN KINASE D3"/>
    <property type="match status" value="1"/>
</dbReference>
<keyword evidence="12" id="KW-0067">ATP-binding</keyword>